<dbReference type="AlphaFoldDB" id="A0A8X8GHU1"/>
<reference evidence="2" key="1">
    <citation type="submission" date="2021-07" db="EMBL/GenBank/DDBJ databases">
        <authorList>
            <person name="Fernandez M."/>
            <person name="Pereira P."/>
            <person name="Torres Tejerizo G.A."/>
            <person name="Gonzalez P."/>
            <person name="Agostini E."/>
        </authorList>
    </citation>
    <scope>NUCLEOTIDE SEQUENCE</scope>
    <source>
        <strain evidence="2">SFC 500-1A</strain>
    </source>
</reference>
<dbReference type="InterPro" id="IPR008966">
    <property type="entry name" value="Adhesion_dom_sf"/>
</dbReference>
<dbReference type="InterPro" id="IPR036937">
    <property type="entry name" value="Adhesion_dom_fimbrial_sf"/>
</dbReference>
<organism evidence="2 3">
    <name type="scientific">Acinetobacter guillouiae</name>
    <name type="common">Acinetobacter genomosp. 11</name>
    <dbReference type="NCBI Taxonomy" id="106649"/>
    <lineage>
        <taxon>Bacteria</taxon>
        <taxon>Pseudomonadati</taxon>
        <taxon>Pseudomonadota</taxon>
        <taxon>Gammaproteobacteria</taxon>
        <taxon>Moraxellales</taxon>
        <taxon>Moraxellaceae</taxon>
        <taxon>Acinetobacter</taxon>
    </lineage>
</organism>
<dbReference type="GO" id="GO:0009289">
    <property type="term" value="C:pilus"/>
    <property type="evidence" value="ECO:0007669"/>
    <property type="project" value="InterPro"/>
</dbReference>
<keyword evidence="1" id="KW-0732">Signal</keyword>
<evidence type="ECO:0000313" key="3">
    <source>
        <dbReference type="Proteomes" id="UP000887320"/>
    </source>
</evidence>
<dbReference type="SUPFAM" id="SSF49401">
    <property type="entry name" value="Bacterial adhesins"/>
    <property type="match status" value="1"/>
</dbReference>
<dbReference type="GO" id="GO:0007155">
    <property type="term" value="P:cell adhesion"/>
    <property type="evidence" value="ECO:0007669"/>
    <property type="project" value="InterPro"/>
</dbReference>
<evidence type="ECO:0000256" key="1">
    <source>
        <dbReference type="SAM" id="SignalP"/>
    </source>
</evidence>
<dbReference type="RefSeq" id="WP_234622740.1">
    <property type="nucleotide sequence ID" value="NZ_JAHWXT010000001.1"/>
</dbReference>
<dbReference type="Proteomes" id="UP000887320">
    <property type="component" value="Unassembled WGS sequence"/>
</dbReference>
<sequence length="191" mass="20811">MKKLTLPALSAQALSLICTSVFAIDGTLTINGSIVDETCTLELDTLGKNDTRDLIRLKTLPQSQIYTSSMGITFLLTDTVGSAVCDVATTKAFKGIHLSPNVAAELDAMDKTLLVNNTIDASRKTPVFLQVLTDKNSKVDFSAPWGTQAKSSINSKFDIATVYYTILYFSKTGLVDTQKLTTLINYNLHYN</sequence>
<gene>
    <name evidence="2" type="ORF">KW868_03845</name>
</gene>
<comment type="caution">
    <text evidence="2">The sequence shown here is derived from an EMBL/GenBank/DDBJ whole genome shotgun (WGS) entry which is preliminary data.</text>
</comment>
<feature type="chain" id="PRO_5036501838" evidence="1">
    <location>
        <begin position="24"/>
        <end position="191"/>
    </location>
</feature>
<evidence type="ECO:0000313" key="2">
    <source>
        <dbReference type="EMBL" id="MCF0263599.1"/>
    </source>
</evidence>
<proteinExistence type="predicted"/>
<protein>
    <submittedName>
        <fullName evidence="2">Type 1 fimbrial protein</fullName>
    </submittedName>
</protein>
<dbReference type="EMBL" id="JAHWXT010000001">
    <property type="protein sequence ID" value="MCF0263599.1"/>
    <property type="molecule type" value="Genomic_DNA"/>
</dbReference>
<feature type="signal peptide" evidence="1">
    <location>
        <begin position="1"/>
        <end position="23"/>
    </location>
</feature>
<name>A0A8X8GHU1_ACIGI</name>
<accession>A0A8X8GHU1</accession>
<dbReference type="Gene3D" id="2.60.40.1090">
    <property type="entry name" value="Fimbrial-type adhesion domain"/>
    <property type="match status" value="1"/>
</dbReference>